<organism evidence="1 2">
    <name type="scientific">Rhodobacter lacus</name>
    <dbReference type="NCBI Taxonomy" id="1641972"/>
    <lineage>
        <taxon>Bacteria</taxon>
        <taxon>Pseudomonadati</taxon>
        <taxon>Pseudomonadota</taxon>
        <taxon>Alphaproteobacteria</taxon>
        <taxon>Rhodobacterales</taxon>
        <taxon>Rhodobacter group</taxon>
        <taxon>Rhodobacter</taxon>
    </lineage>
</organism>
<gene>
    <name evidence="1" type="ORF">ACFSM0_17620</name>
</gene>
<evidence type="ECO:0000313" key="2">
    <source>
        <dbReference type="Proteomes" id="UP001597413"/>
    </source>
</evidence>
<reference evidence="2" key="1">
    <citation type="journal article" date="2019" name="Int. J. Syst. Evol. Microbiol.">
        <title>The Global Catalogue of Microorganisms (GCM) 10K type strain sequencing project: providing services to taxonomists for standard genome sequencing and annotation.</title>
        <authorList>
            <consortium name="The Broad Institute Genomics Platform"/>
            <consortium name="The Broad Institute Genome Sequencing Center for Infectious Disease"/>
            <person name="Wu L."/>
            <person name="Ma J."/>
        </authorList>
    </citation>
    <scope>NUCLEOTIDE SEQUENCE [LARGE SCALE GENOMIC DNA]</scope>
    <source>
        <strain evidence="2">CCUG 55131</strain>
    </source>
</reference>
<dbReference type="EMBL" id="JBHUIX010000023">
    <property type="protein sequence ID" value="MFD2175917.1"/>
    <property type="molecule type" value="Genomic_DNA"/>
</dbReference>
<proteinExistence type="predicted"/>
<evidence type="ECO:0000313" key="1">
    <source>
        <dbReference type="EMBL" id="MFD2175917.1"/>
    </source>
</evidence>
<sequence>MRDYAPCQNAESPTNPVALWRRSIESLRVVRRQAPIMTDYDGHDGPARDVAAEAYVLAAEALVTDLGTLLELGHLDAIEESMALVGAWPSSR</sequence>
<comment type="caution">
    <text evidence="1">The sequence shown here is derived from an EMBL/GenBank/DDBJ whole genome shotgun (WGS) entry which is preliminary data.</text>
</comment>
<dbReference type="Proteomes" id="UP001597413">
    <property type="component" value="Unassembled WGS sequence"/>
</dbReference>
<dbReference type="RefSeq" id="WP_377393658.1">
    <property type="nucleotide sequence ID" value="NZ_JBHUIX010000023.1"/>
</dbReference>
<name>A0ABW5AC23_9RHOB</name>
<protein>
    <submittedName>
        <fullName evidence="1">Uncharacterized protein</fullName>
    </submittedName>
</protein>
<accession>A0ABW5AC23</accession>
<keyword evidence="2" id="KW-1185">Reference proteome</keyword>